<keyword evidence="2" id="KW-1185">Reference proteome</keyword>
<organism evidence="1 2">
    <name type="scientific">Bradyrhizobium ottawaense</name>
    <dbReference type="NCBI Taxonomy" id="931866"/>
    <lineage>
        <taxon>Bacteria</taxon>
        <taxon>Pseudomonadati</taxon>
        <taxon>Pseudomonadota</taxon>
        <taxon>Alphaproteobacteria</taxon>
        <taxon>Hyphomicrobiales</taxon>
        <taxon>Nitrobacteraceae</taxon>
        <taxon>Bradyrhizobium</taxon>
    </lineage>
</organism>
<name>A0ABY0QHK4_9BRAD</name>
<protein>
    <submittedName>
        <fullName evidence="1">Uncharacterized protein</fullName>
    </submittedName>
</protein>
<reference evidence="1 2" key="1">
    <citation type="submission" date="2016-10" db="EMBL/GenBank/DDBJ databases">
        <authorList>
            <person name="Varghese N."/>
            <person name="Submissions S."/>
        </authorList>
    </citation>
    <scope>NUCLEOTIDE SEQUENCE [LARGE SCALE GENOMIC DNA]</scope>
    <source>
        <strain evidence="1 2">GAS524</strain>
    </source>
</reference>
<evidence type="ECO:0000313" key="1">
    <source>
        <dbReference type="EMBL" id="SDK45682.1"/>
    </source>
</evidence>
<accession>A0ABY0QHK4</accession>
<gene>
    <name evidence="1" type="ORF">SAMN05444163_8157</name>
</gene>
<sequence>MKFYTPIICGVTGFWGGDFHCLAPSLQYAFRLLERRIVAGKIKRRPY</sequence>
<dbReference type="EMBL" id="LT629693">
    <property type="protein sequence ID" value="SDK45682.1"/>
    <property type="molecule type" value="Genomic_DNA"/>
</dbReference>
<proteinExistence type="predicted"/>
<evidence type="ECO:0000313" key="2">
    <source>
        <dbReference type="Proteomes" id="UP000198803"/>
    </source>
</evidence>
<dbReference type="Proteomes" id="UP000198803">
    <property type="component" value="Chromosome I"/>
</dbReference>